<dbReference type="GO" id="GO:0035014">
    <property type="term" value="F:phosphatidylinositol 3-kinase regulator activity"/>
    <property type="evidence" value="ECO:0007669"/>
    <property type="project" value="TreeGrafter"/>
</dbReference>
<evidence type="ECO:0000256" key="3">
    <source>
        <dbReference type="SAM" id="MobiDB-lite"/>
    </source>
</evidence>
<dbReference type="AlphaFoldDB" id="A0A194Q4W2"/>
<dbReference type="PANTHER" id="PTHR13664">
    <property type="entry name" value="BECLIN 1-ASSOCIATED AUTOPHAGY-RELATED KEY REGULATOR"/>
    <property type="match status" value="1"/>
</dbReference>
<feature type="coiled-coil region" evidence="2">
    <location>
        <begin position="120"/>
        <end position="147"/>
    </location>
</feature>
<name>A0A194Q4W2_PAPXU</name>
<dbReference type="GO" id="GO:0035032">
    <property type="term" value="C:phosphatidylinositol 3-kinase complex, class III"/>
    <property type="evidence" value="ECO:0007669"/>
    <property type="project" value="TreeGrafter"/>
</dbReference>
<dbReference type="Proteomes" id="UP000053268">
    <property type="component" value="Unassembled WGS sequence"/>
</dbReference>
<organism evidence="4 5">
    <name type="scientific">Papilio xuthus</name>
    <name type="common">Asian swallowtail butterfly</name>
    <dbReference type="NCBI Taxonomy" id="66420"/>
    <lineage>
        <taxon>Eukaryota</taxon>
        <taxon>Metazoa</taxon>
        <taxon>Ecdysozoa</taxon>
        <taxon>Arthropoda</taxon>
        <taxon>Hexapoda</taxon>
        <taxon>Insecta</taxon>
        <taxon>Pterygota</taxon>
        <taxon>Neoptera</taxon>
        <taxon>Endopterygota</taxon>
        <taxon>Lepidoptera</taxon>
        <taxon>Glossata</taxon>
        <taxon>Ditrysia</taxon>
        <taxon>Papilionoidea</taxon>
        <taxon>Papilionidae</taxon>
        <taxon>Papilioninae</taxon>
        <taxon>Papilio</taxon>
    </lineage>
</organism>
<dbReference type="GO" id="GO:0097629">
    <property type="term" value="C:extrinsic component of omegasome membrane"/>
    <property type="evidence" value="ECO:0007669"/>
    <property type="project" value="TreeGrafter"/>
</dbReference>
<dbReference type="GO" id="GO:0097632">
    <property type="term" value="C:extrinsic component of phagophore assembly site membrane"/>
    <property type="evidence" value="ECO:0007669"/>
    <property type="project" value="TreeGrafter"/>
</dbReference>
<evidence type="ECO:0000256" key="2">
    <source>
        <dbReference type="SAM" id="Coils"/>
    </source>
</evidence>
<evidence type="ECO:0000313" key="5">
    <source>
        <dbReference type="Proteomes" id="UP000053268"/>
    </source>
</evidence>
<proteinExistence type="predicted"/>
<keyword evidence="1 2" id="KW-0175">Coiled coil</keyword>
<dbReference type="GO" id="GO:0009267">
    <property type="term" value="P:cellular response to starvation"/>
    <property type="evidence" value="ECO:0007669"/>
    <property type="project" value="TreeGrafter"/>
</dbReference>
<feature type="compositionally biased region" description="Low complexity" evidence="3">
    <location>
        <begin position="346"/>
        <end position="357"/>
    </location>
</feature>
<dbReference type="GO" id="GO:0043495">
    <property type="term" value="F:protein-membrane adaptor activity"/>
    <property type="evidence" value="ECO:0007669"/>
    <property type="project" value="TreeGrafter"/>
</dbReference>
<reference evidence="4 5" key="1">
    <citation type="journal article" date="2015" name="Nat. Commun.">
        <title>Outbred genome sequencing and CRISPR/Cas9 gene editing in butterflies.</title>
        <authorList>
            <person name="Li X."/>
            <person name="Fan D."/>
            <person name="Zhang W."/>
            <person name="Liu G."/>
            <person name="Zhang L."/>
            <person name="Zhao L."/>
            <person name="Fang X."/>
            <person name="Chen L."/>
            <person name="Dong Y."/>
            <person name="Chen Y."/>
            <person name="Ding Y."/>
            <person name="Zhao R."/>
            <person name="Feng M."/>
            <person name="Zhu Y."/>
            <person name="Feng Y."/>
            <person name="Jiang X."/>
            <person name="Zhu D."/>
            <person name="Xiang H."/>
            <person name="Feng X."/>
            <person name="Li S."/>
            <person name="Wang J."/>
            <person name="Zhang G."/>
            <person name="Kronforst M.R."/>
            <person name="Wang W."/>
        </authorList>
    </citation>
    <scope>NUCLEOTIDE SEQUENCE [LARGE SCALE GENOMIC DNA]</scope>
    <source>
        <strain evidence="4">Ya'a_city_454_Px</strain>
        <tissue evidence="4">Whole body</tissue>
    </source>
</reference>
<dbReference type="PANTHER" id="PTHR13664:SF0">
    <property type="entry name" value="BECLIN 1-ASSOCIATED AUTOPHAGY-RELATED KEY REGULATOR"/>
    <property type="match status" value="1"/>
</dbReference>
<gene>
    <name evidence="4" type="ORF">RR46_03602</name>
</gene>
<dbReference type="STRING" id="66420.A0A194Q4W2"/>
<dbReference type="Pfam" id="PF10186">
    <property type="entry name" value="ATG14"/>
    <property type="match status" value="1"/>
</dbReference>
<dbReference type="GO" id="GO:0000423">
    <property type="term" value="P:mitophagy"/>
    <property type="evidence" value="ECO:0007669"/>
    <property type="project" value="TreeGrafter"/>
</dbReference>
<dbReference type="EMBL" id="KQ459584">
    <property type="protein sequence ID" value="KPI98450.1"/>
    <property type="molecule type" value="Genomic_DNA"/>
</dbReference>
<protein>
    <submittedName>
        <fullName evidence="4">Beclin 1-associated autophagy-related key regulator</fullName>
    </submittedName>
</protein>
<evidence type="ECO:0000313" key="4">
    <source>
        <dbReference type="EMBL" id="KPI98450.1"/>
    </source>
</evidence>
<dbReference type="GO" id="GO:0000045">
    <property type="term" value="P:autophagosome assembly"/>
    <property type="evidence" value="ECO:0007669"/>
    <property type="project" value="TreeGrafter"/>
</dbReference>
<keyword evidence="5" id="KW-1185">Reference proteome</keyword>
<dbReference type="GO" id="GO:0016240">
    <property type="term" value="P:autophagosome membrane docking"/>
    <property type="evidence" value="ECO:0007669"/>
    <property type="project" value="TreeGrafter"/>
</dbReference>
<feature type="region of interest" description="Disordered" evidence="3">
    <location>
        <begin position="431"/>
        <end position="450"/>
    </location>
</feature>
<feature type="region of interest" description="Disordered" evidence="3">
    <location>
        <begin position="324"/>
        <end position="357"/>
    </location>
</feature>
<sequence>MALSYLAESEAPRDFKVSSTESDGHYKKCLLCYTVKKNFYCAECVRHGNFVHSSMPYSDRFAEKQAKLMRLKLNRQHVLDRCEKLLAPKLRKDILLTENKLSRDKLDLVRLAIQQRRSIIEAKRKELTELKSHNNELRLKLPRYQKRVASLGKHAQHQQLELQNKISTYNDRAQDLAALRRSRIRQFTKYIFPVYLSYDPSDSIEDLEFLGEDSEEEPPRRPQLHIGAPWIDADGDCSHIQAWASVNKEASLSGEARHNPVQCAAAALQLAAQLVALLAWTLDLRTPHPISLSEYSMARAWGGPVRRLRACAAALCARAGVRRLGAEPPESPPPRSGGVAGRGARGPRAARAPQLAGRRARQYPARLHVCCTSLCCLLTVCSSCAAGGRGGGGLQPARPRARALARHLGRRLARLHVARLDQVSAACRVPSRPHAARMQPARRPHAARMSPHAIHTATYWQLHTTYFSSSK</sequence>
<dbReference type="InterPro" id="IPR018791">
    <property type="entry name" value="UV_resistance/autophagy_Atg14"/>
</dbReference>
<evidence type="ECO:0000256" key="1">
    <source>
        <dbReference type="ARBA" id="ARBA00023054"/>
    </source>
</evidence>
<accession>A0A194Q4W2</accession>
<dbReference type="GO" id="GO:0005776">
    <property type="term" value="C:autophagosome"/>
    <property type="evidence" value="ECO:0007669"/>
    <property type="project" value="TreeGrafter"/>
</dbReference>